<proteinExistence type="predicted"/>
<keyword evidence="2" id="KW-1185">Reference proteome</keyword>
<sequence length="78" mass="8990">MMSGSSQSRYVRLDVIGGENIQIPSRRIPAGIYVYIKIDSRRRWKSAIKVLSSDGSAAWRDTVTLYNLCRFFLTKFEN</sequence>
<name>A0A0D0A2S8_9AGAM</name>
<dbReference type="OrthoDB" id="2664381at2759"/>
<reference evidence="2" key="2">
    <citation type="submission" date="2015-01" db="EMBL/GenBank/DDBJ databases">
        <title>Evolutionary Origins and Diversification of the Mycorrhizal Mutualists.</title>
        <authorList>
            <consortium name="DOE Joint Genome Institute"/>
            <consortium name="Mycorrhizal Genomics Consortium"/>
            <person name="Kohler A."/>
            <person name="Kuo A."/>
            <person name="Nagy L.G."/>
            <person name="Floudas D."/>
            <person name="Copeland A."/>
            <person name="Barry K.W."/>
            <person name="Cichocki N."/>
            <person name="Veneault-Fourrey C."/>
            <person name="LaButti K."/>
            <person name="Lindquist E.A."/>
            <person name="Lipzen A."/>
            <person name="Lundell T."/>
            <person name="Morin E."/>
            <person name="Murat C."/>
            <person name="Riley R."/>
            <person name="Ohm R."/>
            <person name="Sun H."/>
            <person name="Tunlid A."/>
            <person name="Henrissat B."/>
            <person name="Grigoriev I.V."/>
            <person name="Hibbett D.S."/>
            <person name="Martin F."/>
        </authorList>
    </citation>
    <scope>NUCLEOTIDE SEQUENCE [LARGE SCALE GENOMIC DNA]</scope>
    <source>
        <strain evidence="2">UH-Slu-Lm8-n1</strain>
    </source>
</reference>
<accession>A0A0D0A2S8</accession>
<dbReference type="HOGENOM" id="CLU_2623626_0_0_1"/>
<reference evidence="1 2" key="1">
    <citation type="submission" date="2014-04" db="EMBL/GenBank/DDBJ databases">
        <authorList>
            <consortium name="DOE Joint Genome Institute"/>
            <person name="Kuo A."/>
            <person name="Ruytinx J."/>
            <person name="Rineau F."/>
            <person name="Colpaert J."/>
            <person name="Kohler A."/>
            <person name="Nagy L.G."/>
            <person name="Floudas D."/>
            <person name="Copeland A."/>
            <person name="Barry K.W."/>
            <person name="Cichocki N."/>
            <person name="Veneault-Fourrey C."/>
            <person name="LaButti K."/>
            <person name="Lindquist E.A."/>
            <person name="Lipzen A."/>
            <person name="Lundell T."/>
            <person name="Morin E."/>
            <person name="Murat C."/>
            <person name="Sun H."/>
            <person name="Tunlid A."/>
            <person name="Henrissat B."/>
            <person name="Grigoriev I.V."/>
            <person name="Hibbett D.S."/>
            <person name="Martin F."/>
            <person name="Nordberg H.P."/>
            <person name="Cantor M.N."/>
            <person name="Hua S.X."/>
        </authorList>
    </citation>
    <scope>NUCLEOTIDE SEQUENCE [LARGE SCALE GENOMIC DNA]</scope>
    <source>
        <strain evidence="1 2">UH-Slu-Lm8-n1</strain>
    </source>
</reference>
<dbReference type="InParanoid" id="A0A0D0A2S8"/>
<organism evidence="1 2">
    <name type="scientific">Suillus luteus UH-Slu-Lm8-n1</name>
    <dbReference type="NCBI Taxonomy" id="930992"/>
    <lineage>
        <taxon>Eukaryota</taxon>
        <taxon>Fungi</taxon>
        <taxon>Dikarya</taxon>
        <taxon>Basidiomycota</taxon>
        <taxon>Agaricomycotina</taxon>
        <taxon>Agaricomycetes</taxon>
        <taxon>Agaricomycetidae</taxon>
        <taxon>Boletales</taxon>
        <taxon>Suillineae</taxon>
        <taxon>Suillaceae</taxon>
        <taxon>Suillus</taxon>
    </lineage>
</organism>
<gene>
    <name evidence="1" type="ORF">CY34DRAFT_814264</name>
</gene>
<dbReference type="EMBL" id="KN836237">
    <property type="protein sequence ID" value="KIK32459.1"/>
    <property type="molecule type" value="Genomic_DNA"/>
</dbReference>
<evidence type="ECO:0000313" key="2">
    <source>
        <dbReference type="Proteomes" id="UP000054485"/>
    </source>
</evidence>
<protein>
    <submittedName>
        <fullName evidence="1">Uncharacterized protein</fullName>
    </submittedName>
</protein>
<evidence type="ECO:0000313" key="1">
    <source>
        <dbReference type="EMBL" id="KIK32459.1"/>
    </source>
</evidence>
<dbReference type="AlphaFoldDB" id="A0A0D0A2S8"/>
<dbReference type="Proteomes" id="UP000054485">
    <property type="component" value="Unassembled WGS sequence"/>
</dbReference>